<sequence>MGERAFFSIWPIKQCVSSLNEYQ</sequence>
<dbReference type="EMBL" id="GBXM01075851">
    <property type="protein sequence ID" value="JAH32726.1"/>
    <property type="molecule type" value="Transcribed_RNA"/>
</dbReference>
<dbReference type="AlphaFoldDB" id="A0A0E9RUB8"/>
<name>A0A0E9RUB8_ANGAN</name>
<evidence type="ECO:0000313" key="1">
    <source>
        <dbReference type="EMBL" id="JAH32726.1"/>
    </source>
</evidence>
<reference evidence="1" key="1">
    <citation type="submission" date="2014-11" db="EMBL/GenBank/DDBJ databases">
        <authorList>
            <person name="Amaro Gonzalez C."/>
        </authorList>
    </citation>
    <scope>NUCLEOTIDE SEQUENCE</scope>
</reference>
<reference evidence="1" key="2">
    <citation type="journal article" date="2015" name="Fish Shellfish Immunol.">
        <title>Early steps in the European eel (Anguilla anguilla)-Vibrio vulnificus interaction in the gills: Role of the RtxA13 toxin.</title>
        <authorList>
            <person name="Callol A."/>
            <person name="Pajuelo D."/>
            <person name="Ebbesson L."/>
            <person name="Teles M."/>
            <person name="MacKenzie S."/>
            <person name="Amaro C."/>
        </authorList>
    </citation>
    <scope>NUCLEOTIDE SEQUENCE</scope>
</reference>
<accession>A0A0E9RUB8</accession>
<protein>
    <submittedName>
        <fullName evidence="1">Uncharacterized protein</fullName>
    </submittedName>
</protein>
<proteinExistence type="predicted"/>
<organism evidence="1">
    <name type="scientific">Anguilla anguilla</name>
    <name type="common">European freshwater eel</name>
    <name type="synonym">Muraena anguilla</name>
    <dbReference type="NCBI Taxonomy" id="7936"/>
    <lineage>
        <taxon>Eukaryota</taxon>
        <taxon>Metazoa</taxon>
        <taxon>Chordata</taxon>
        <taxon>Craniata</taxon>
        <taxon>Vertebrata</taxon>
        <taxon>Euteleostomi</taxon>
        <taxon>Actinopterygii</taxon>
        <taxon>Neopterygii</taxon>
        <taxon>Teleostei</taxon>
        <taxon>Anguilliformes</taxon>
        <taxon>Anguillidae</taxon>
        <taxon>Anguilla</taxon>
    </lineage>
</organism>